<gene>
    <name evidence="4" type="ORF">AWB80_00830</name>
</gene>
<dbReference type="PROSITE" id="PS50110">
    <property type="entry name" value="RESPONSE_REGULATORY"/>
    <property type="match status" value="1"/>
</dbReference>
<name>A0A157ZHN7_9BURK</name>
<dbReference type="PANTHER" id="PTHR44591:SF3">
    <property type="entry name" value="RESPONSE REGULATORY DOMAIN-CONTAINING PROTEIN"/>
    <property type="match status" value="1"/>
</dbReference>
<dbReference type="InterPro" id="IPR011006">
    <property type="entry name" value="CheY-like_superfamily"/>
</dbReference>
<dbReference type="InterPro" id="IPR001789">
    <property type="entry name" value="Sig_transdc_resp-reg_receiver"/>
</dbReference>
<dbReference type="GO" id="GO:0000160">
    <property type="term" value="P:phosphorelay signal transduction system"/>
    <property type="evidence" value="ECO:0007669"/>
    <property type="project" value="InterPro"/>
</dbReference>
<dbReference type="OrthoDB" id="9105265at2"/>
<organism evidence="4 5">
    <name type="scientific">Caballeronia pedi</name>
    <dbReference type="NCBI Taxonomy" id="1777141"/>
    <lineage>
        <taxon>Bacteria</taxon>
        <taxon>Pseudomonadati</taxon>
        <taxon>Pseudomonadota</taxon>
        <taxon>Betaproteobacteria</taxon>
        <taxon>Burkholderiales</taxon>
        <taxon>Burkholderiaceae</taxon>
        <taxon>Caballeronia</taxon>
    </lineage>
</organism>
<keyword evidence="5" id="KW-1185">Reference proteome</keyword>
<keyword evidence="4" id="KW-0808">Transferase</keyword>
<proteinExistence type="predicted"/>
<keyword evidence="1 2" id="KW-0597">Phosphoprotein</keyword>
<dbReference type="RefSeq" id="WP_061173546.1">
    <property type="nucleotide sequence ID" value="NZ_FCOE02000002.1"/>
</dbReference>
<keyword evidence="4" id="KW-0418">Kinase</keyword>
<evidence type="ECO:0000313" key="5">
    <source>
        <dbReference type="Proteomes" id="UP000054911"/>
    </source>
</evidence>
<evidence type="ECO:0000313" key="4">
    <source>
        <dbReference type="EMBL" id="SAK45010.1"/>
    </source>
</evidence>
<dbReference type="Proteomes" id="UP000054911">
    <property type="component" value="Unassembled WGS sequence"/>
</dbReference>
<dbReference type="EMBL" id="FCOE02000002">
    <property type="protein sequence ID" value="SAK45010.1"/>
    <property type="molecule type" value="Genomic_DNA"/>
</dbReference>
<dbReference type="SUPFAM" id="SSF52172">
    <property type="entry name" value="CheY-like"/>
    <property type="match status" value="1"/>
</dbReference>
<feature type="domain" description="Response regulatory" evidence="3">
    <location>
        <begin position="26"/>
        <end position="140"/>
    </location>
</feature>
<dbReference type="GO" id="GO:0016301">
    <property type="term" value="F:kinase activity"/>
    <property type="evidence" value="ECO:0007669"/>
    <property type="project" value="UniProtKB-KW"/>
</dbReference>
<accession>A0A157ZHN7</accession>
<protein>
    <submittedName>
        <fullName evidence="4">PAS/PAC sensor hybrid histidine kinase</fullName>
    </submittedName>
</protein>
<evidence type="ECO:0000256" key="2">
    <source>
        <dbReference type="PROSITE-ProRule" id="PRU00169"/>
    </source>
</evidence>
<reference evidence="4" key="1">
    <citation type="submission" date="2016-01" db="EMBL/GenBank/DDBJ databases">
        <authorList>
            <person name="Peeters C."/>
        </authorList>
    </citation>
    <scope>NUCLEOTIDE SEQUENCE [LARGE SCALE GENOMIC DNA]</scope>
    <source>
        <strain evidence="4">LMG 29323</strain>
    </source>
</reference>
<sequence>MQRHNRVPSQALWQIPPRATRPDEPRVLIADDDLEATRAICLALEDAEFTVRAVHTGLDAVSLARKWRPGVVLLDLVMPLGDGWEAAEAIRAIDLSMLLIAHTSRTDPEDLTRAQQTGFNGYFVKPTELDGMITMLRDYFSMHEGKDDQASVRLR</sequence>
<comment type="caution">
    <text evidence="4">The sequence shown here is derived from an EMBL/GenBank/DDBJ whole genome shotgun (WGS) entry which is preliminary data.</text>
</comment>
<evidence type="ECO:0000259" key="3">
    <source>
        <dbReference type="PROSITE" id="PS50110"/>
    </source>
</evidence>
<dbReference type="Pfam" id="PF00072">
    <property type="entry name" value="Response_reg"/>
    <property type="match status" value="1"/>
</dbReference>
<dbReference type="STRING" id="1777141.AWB80_00830"/>
<dbReference type="InterPro" id="IPR050595">
    <property type="entry name" value="Bact_response_regulator"/>
</dbReference>
<dbReference type="Gene3D" id="3.40.50.2300">
    <property type="match status" value="1"/>
</dbReference>
<feature type="modified residue" description="4-aspartylphosphate" evidence="2">
    <location>
        <position position="75"/>
    </location>
</feature>
<dbReference type="PANTHER" id="PTHR44591">
    <property type="entry name" value="STRESS RESPONSE REGULATOR PROTEIN 1"/>
    <property type="match status" value="1"/>
</dbReference>
<dbReference type="AlphaFoldDB" id="A0A157ZHN7"/>
<dbReference type="SMART" id="SM00448">
    <property type="entry name" value="REC"/>
    <property type="match status" value="1"/>
</dbReference>
<evidence type="ECO:0000256" key="1">
    <source>
        <dbReference type="ARBA" id="ARBA00022553"/>
    </source>
</evidence>